<dbReference type="RefSeq" id="WP_018624630.1">
    <property type="nucleotide sequence ID" value="NZ_CP140158.1"/>
</dbReference>
<protein>
    <submittedName>
        <fullName evidence="2">Uncharacterized protein</fullName>
    </submittedName>
</protein>
<sequence length="45" mass="5030">MSIDSDISDKLSRNLKQKKAHSKAKWAKIGGKFLGKSNKTNQNNL</sequence>
<dbReference type="EMBL" id="CP140158">
    <property type="protein sequence ID" value="WQG84173.1"/>
    <property type="molecule type" value="Genomic_DNA"/>
</dbReference>
<proteinExistence type="predicted"/>
<name>A0ABZ0X0R1_9GAMM</name>
<evidence type="ECO:0000313" key="3">
    <source>
        <dbReference type="Proteomes" id="UP001324185"/>
    </source>
</evidence>
<feature type="compositionally biased region" description="Basic residues" evidence="1">
    <location>
        <begin position="13"/>
        <end position="23"/>
    </location>
</feature>
<accession>A0ABZ0X0R1</accession>
<organism evidence="2 3">
    <name type="scientific">Kangiella aquimarina</name>
    <dbReference type="NCBI Taxonomy" id="261965"/>
    <lineage>
        <taxon>Bacteria</taxon>
        <taxon>Pseudomonadati</taxon>
        <taxon>Pseudomonadota</taxon>
        <taxon>Gammaproteobacteria</taxon>
        <taxon>Kangiellales</taxon>
        <taxon>Kangiellaceae</taxon>
        <taxon>Kangiella</taxon>
    </lineage>
</organism>
<gene>
    <name evidence="2" type="ORF">SR900_06755</name>
</gene>
<evidence type="ECO:0000256" key="1">
    <source>
        <dbReference type="SAM" id="MobiDB-lite"/>
    </source>
</evidence>
<reference evidence="2 3" key="1">
    <citation type="submission" date="2023-11" db="EMBL/GenBank/DDBJ databases">
        <title>MicrobeMod: A computational toolkit for identifying prokaryotic methylation and restriction-modification with nanopore sequencing.</title>
        <authorList>
            <person name="Crits-Christoph A."/>
            <person name="Kang S.C."/>
            <person name="Lee H."/>
            <person name="Ostrov N."/>
        </authorList>
    </citation>
    <scope>NUCLEOTIDE SEQUENCE [LARGE SCALE GENOMIC DNA]</scope>
    <source>
        <strain evidence="2 3">DSMZ 16071</strain>
    </source>
</reference>
<evidence type="ECO:0000313" key="2">
    <source>
        <dbReference type="EMBL" id="WQG84173.1"/>
    </source>
</evidence>
<dbReference type="Proteomes" id="UP001324185">
    <property type="component" value="Chromosome"/>
</dbReference>
<keyword evidence="3" id="KW-1185">Reference proteome</keyword>
<feature type="region of interest" description="Disordered" evidence="1">
    <location>
        <begin position="1"/>
        <end position="23"/>
    </location>
</feature>